<keyword evidence="1" id="KW-0812">Transmembrane</keyword>
<feature type="transmembrane region" description="Helical" evidence="1">
    <location>
        <begin position="104"/>
        <end position="123"/>
    </location>
</feature>
<evidence type="ECO:0000256" key="1">
    <source>
        <dbReference type="SAM" id="Phobius"/>
    </source>
</evidence>
<feature type="transmembrane region" description="Helical" evidence="1">
    <location>
        <begin position="186"/>
        <end position="205"/>
    </location>
</feature>
<protein>
    <submittedName>
        <fullName evidence="2">Uncharacterized protein</fullName>
    </submittedName>
</protein>
<dbReference type="EMBL" id="RQYC01000003">
    <property type="protein sequence ID" value="RRD90922.1"/>
    <property type="molecule type" value="Genomic_DNA"/>
</dbReference>
<dbReference type="AlphaFoldDB" id="A0A3P2A629"/>
<accession>A0A3P2A629</accession>
<evidence type="ECO:0000313" key="3">
    <source>
        <dbReference type="Proteomes" id="UP000269923"/>
    </source>
</evidence>
<gene>
    <name evidence="2" type="ORF">EII21_02925</name>
</gene>
<keyword evidence="3" id="KW-1185">Reference proteome</keyword>
<dbReference type="Proteomes" id="UP000269923">
    <property type="component" value="Unassembled WGS sequence"/>
</dbReference>
<keyword evidence="1" id="KW-1133">Transmembrane helix</keyword>
<dbReference type="RefSeq" id="WP_124794166.1">
    <property type="nucleotide sequence ID" value="NZ_RQYC01000003.1"/>
</dbReference>
<organism evidence="2 3">
    <name type="scientific">Conchiformibius steedae</name>
    <dbReference type="NCBI Taxonomy" id="153493"/>
    <lineage>
        <taxon>Bacteria</taxon>
        <taxon>Pseudomonadati</taxon>
        <taxon>Pseudomonadota</taxon>
        <taxon>Betaproteobacteria</taxon>
        <taxon>Neisseriales</taxon>
        <taxon>Neisseriaceae</taxon>
        <taxon>Conchiformibius</taxon>
    </lineage>
</organism>
<reference evidence="2 3" key="1">
    <citation type="submission" date="2018-11" db="EMBL/GenBank/DDBJ databases">
        <title>Genomes From Bacteria Associated with the Canine Oral Cavity: a Test Case for Automated Genome-Based Taxonomic Assignment.</title>
        <authorList>
            <person name="Coil D.A."/>
            <person name="Jospin G."/>
            <person name="Darling A.E."/>
            <person name="Wallis C."/>
            <person name="Davis I.J."/>
            <person name="Harris S."/>
            <person name="Eisen J.A."/>
            <person name="Holcombe L.J."/>
            <person name="O'Flynn C."/>
        </authorList>
    </citation>
    <scope>NUCLEOTIDE SEQUENCE [LARGE SCALE GENOMIC DNA]</scope>
    <source>
        <strain evidence="2 3">COT-280</strain>
    </source>
</reference>
<feature type="transmembrane region" description="Helical" evidence="1">
    <location>
        <begin position="70"/>
        <end position="92"/>
    </location>
</feature>
<comment type="caution">
    <text evidence="2">The sequence shown here is derived from an EMBL/GenBank/DDBJ whole genome shotgun (WGS) entry which is preliminary data.</text>
</comment>
<proteinExistence type="predicted"/>
<feature type="transmembrane region" description="Helical" evidence="1">
    <location>
        <begin position="211"/>
        <end position="228"/>
    </location>
</feature>
<sequence>MGFHQHCPISLKTVQIVKEYELVVYGIYLIINLKYKFIGFCKHIGALKMQNNALSRLSNHLYDLNMNSKFLFGFCQFAQWIWALAALAGTAVSVYDSYEMGKHFGIIALGVLVCGLCWLRFNLTFNFIKKFYIFPTFEREIRTNVLSLLDKTEIHQNFRKLCTFYIQGLAKEQGFVFSYMEMKHNIFVSLITFACFFSLFIWEEWNQFDTFKSALVFGVLLLLPAFYLEKKIIRLMEKDFFSLAVHNWIQEEEAKNG</sequence>
<name>A0A3P2A629_9NEIS</name>
<evidence type="ECO:0000313" key="2">
    <source>
        <dbReference type="EMBL" id="RRD90922.1"/>
    </source>
</evidence>
<keyword evidence="1" id="KW-0472">Membrane</keyword>